<dbReference type="EMBL" id="BMAT01010610">
    <property type="protein sequence ID" value="GFS28075.1"/>
    <property type="molecule type" value="Genomic_DNA"/>
</dbReference>
<dbReference type="Proteomes" id="UP000762676">
    <property type="component" value="Unassembled WGS sequence"/>
</dbReference>
<reference evidence="1 2" key="1">
    <citation type="journal article" date="2021" name="Elife">
        <title>Chloroplast acquisition without the gene transfer in kleptoplastic sea slugs, Plakobranchus ocellatus.</title>
        <authorList>
            <person name="Maeda T."/>
            <person name="Takahashi S."/>
            <person name="Yoshida T."/>
            <person name="Shimamura S."/>
            <person name="Takaki Y."/>
            <person name="Nagai Y."/>
            <person name="Toyoda A."/>
            <person name="Suzuki Y."/>
            <person name="Arimoto A."/>
            <person name="Ishii H."/>
            <person name="Satoh N."/>
            <person name="Nishiyama T."/>
            <person name="Hasebe M."/>
            <person name="Maruyama T."/>
            <person name="Minagawa J."/>
            <person name="Obokata J."/>
            <person name="Shigenobu S."/>
        </authorList>
    </citation>
    <scope>NUCLEOTIDE SEQUENCE [LARGE SCALE GENOMIC DNA]</scope>
</reference>
<comment type="caution">
    <text evidence="1">The sequence shown here is derived from an EMBL/GenBank/DDBJ whole genome shotgun (WGS) entry which is preliminary data.</text>
</comment>
<accession>A0AAV4K0R1</accession>
<dbReference type="AlphaFoldDB" id="A0AAV4K0R1"/>
<protein>
    <submittedName>
        <fullName evidence="1">Uncharacterized protein</fullName>
    </submittedName>
</protein>
<evidence type="ECO:0000313" key="2">
    <source>
        <dbReference type="Proteomes" id="UP000762676"/>
    </source>
</evidence>
<keyword evidence="2" id="KW-1185">Reference proteome</keyword>
<organism evidence="1 2">
    <name type="scientific">Elysia marginata</name>
    <dbReference type="NCBI Taxonomy" id="1093978"/>
    <lineage>
        <taxon>Eukaryota</taxon>
        <taxon>Metazoa</taxon>
        <taxon>Spiralia</taxon>
        <taxon>Lophotrochozoa</taxon>
        <taxon>Mollusca</taxon>
        <taxon>Gastropoda</taxon>
        <taxon>Heterobranchia</taxon>
        <taxon>Euthyneura</taxon>
        <taxon>Panpulmonata</taxon>
        <taxon>Sacoglossa</taxon>
        <taxon>Placobranchoidea</taxon>
        <taxon>Plakobranchidae</taxon>
        <taxon>Elysia</taxon>
    </lineage>
</organism>
<sequence>MSMNGAPGLNRDQIAPADTVEVGSVYLDAKSGALRGSDVVRESPWQSIQSEHADVKCNTGAAAAAARNQKVTYE</sequence>
<evidence type="ECO:0000313" key="1">
    <source>
        <dbReference type="EMBL" id="GFS28075.1"/>
    </source>
</evidence>
<proteinExistence type="predicted"/>
<name>A0AAV4K0R1_9GAST</name>
<gene>
    <name evidence="1" type="ORF">ElyMa_005333000</name>
</gene>